<dbReference type="PANTHER" id="PTHR30535:SF34">
    <property type="entry name" value="MOLYBDATE-BINDING PROTEIN MOLA"/>
    <property type="match status" value="1"/>
</dbReference>
<reference evidence="3 4" key="1">
    <citation type="journal article" date="2017" name="ISME J.">
        <title>Genome of 'Ca. Desulfovibrio trichonymphae', an H2-oxidizing bacterium in a tripartite symbiotic system within a protist cell in the termite gut.</title>
        <authorList>
            <person name="Kuwahara H."/>
            <person name="Yuki M."/>
            <person name="Izawa K."/>
            <person name="Ohkuma M."/>
            <person name="Hongoh Y."/>
        </authorList>
    </citation>
    <scope>NUCLEOTIDE SEQUENCE [LARGE SCALE GENOMIC DNA]</scope>
    <source>
        <strain evidence="3 4">Rs-N31</strain>
    </source>
</reference>
<dbReference type="Proteomes" id="UP000242645">
    <property type="component" value="Chromosome"/>
</dbReference>
<feature type="signal peptide" evidence="1">
    <location>
        <begin position="1"/>
        <end position="22"/>
    </location>
</feature>
<dbReference type="KEGG" id="dtr:RSDT_0428"/>
<dbReference type="RefSeq" id="WP_231941901.1">
    <property type="nucleotide sequence ID" value="NZ_AP017368.1"/>
</dbReference>
<evidence type="ECO:0000313" key="4">
    <source>
        <dbReference type="Proteomes" id="UP000242645"/>
    </source>
</evidence>
<feature type="chain" id="PRO_5009618614" evidence="1">
    <location>
        <begin position="23"/>
        <end position="300"/>
    </location>
</feature>
<organism evidence="3 4">
    <name type="scientific">Candidatus Desulfovibrio trichonymphae</name>
    <dbReference type="NCBI Taxonomy" id="1725232"/>
    <lineage>
        <taxon>Bacteria</taxon>
        <taxon>Pseudomonadati</taxon>
        <taxon>Thermodesulfobacteriota</taxon>
        <taxon>Desulfovibrionia</taxon>
        <taxon>Desulfovibrionales</taxon>
        <taxon>Desulfovibrionaceae</taxon>
        <taxon>Desulfovibrio</taxon>
    </lineage>
</organism>
<dbReference type="PANTHER" id="PTHR30535">
    <property type="entry name" value="VITAMIN B12-BINDING PROTEIN"/>
    <property type="match status" value="1"/>
</dbReference>
<protein>
    <submittedName>
        <fullName evidence="3">Fe3+-complex ABC transporter substrate-binding protein</fullName>
    </submittedName>
</protein>
<dbReference type="GO" id="GO:0071281">
    <property type="term" value="P:cellular response to iron ion"/>
    <property type="evidence" value="ECO:0007669"/>
    <property type="project" value="TreeGrafter"/>
</dbReference>
<gene>
    <name evidence="3" type="primary">fhuD</name>
    <name evidence="3" type="ORF">RSDT_0428</name>
</gene>
<dbReference type="EMBL" id="AP017368">
    <property type="protein sequence ID" value="BAV91940.1"/>
    <property type="molecule type" value="Genomic_DNA"/>
</dbReference>
<keyword evidence="4" id="KW-1185">Reference proteome</keyword>
<evidence type="ECO:0000259" key="2">
    <source>
        <dbReference type="PROSITE" id="PS50983"/>
    </source>
</evidence>
<dbReference type="Pfam" id="PF01497">
    <property type="entry name" value="Peripla_BP_2"/>
    <property type="match status" value="1"/>
</dbReference>
<evidence type="ECO:0000313" key="3">
    <source>
        <dbReference type="EMBL" id="BAV91940.1"/>
    </source>
</evidence>
<name>A0A1J1DVQ3_9BACT</name>
<dbReference type="SUPFAM" id="SSF53807">
    <property type="entry name" value="Helical backbone' metal receptor"/>
    <property type="match status" value="1"/>
</dbReference>
<dbReference type="PROSITE" id="PS50983">
    <property type="entry name" value="FE_B12_PBP"/>
    <property type="match status" value="1"/>
</dbReference>
<sequence>MKNTATGLAFLCLLLSPFMPVASDAAHITDDTGRSVTLNTPVTRVIALYGAFNELLMAIGAADCLIARTAADAEFPAIAHLQAIGTHMRPNAELIVAQKPDVVLQLAGRQEALMQTESLRALGLDVLTFTMESFEDIFRVTSVLGELVGRQEQATGLVAGFRARLATLYARCSGQKQPRVFYEVRYPNLLAAGTCGIVNEIITAACGKNVMREPKKLVRCNEETLILSDPDIYIVQQGPMNPAPPPPADRPHYRDLRAVRASRVLAADEKRFARPGPRAIDAAEELSDKLLAYPIRQSSQ</sequence>
<evidence type="ECO:0000256" key="1">
    <source>
        <dbReference type="SAM" id="SignalP"/>
    </source>
</evidence>
<keyword evidence="1" id="KW-0732">Signal</keyword>
<dbReference type="Gene3D" id="3.40.50.1980">
    <property type="entry name" value="Nitrogenase molybdenum iron protein domain"/>
    <property type="match status" value="2"/>
</dbReference>
<proteinExistence type="predicted"/>
<feature type="domain" description="Fe/B12 periplasmic-binding" evidence="2">
    <location>
        <begin position="44"/>
        <end position="294"/>
    </location>
</feature>
<dbReference type="InterPro" id="IPR002491">
    <property type="entry name" value="ABC_transptr_periplasmic_BD"/>
</dbReference>
<accession>A0A1J1DVQ3</accession>
<dbReference type="AlphaFoldDB" id="A0A1J1DVQ3"/>
<dbReference type="InterPro" id="IPR050902">
    <property type="entry name" value="ABC_Transporter_SBP"/>
</dbReference>